<dbReference type="PANTHER" id="PTHR47595:SF1">
    <property type="entry name" value="MYB_SANT-LIKE DNA-BINDING DOMAIN-CONTAINING PROTEIN"/>
    <property type="match status" value="1"/>
</dbReference>
<evidence type="ECO:0000313" key="4">
    <source>
        <dbReference type="Proteomes" id="UP000828390"/>
    </source>
</evidence>
<evidence type="ECO:0000256" key="1">
    <source>
        <dbReference type="SAM" id="MobiDB-lite"/>
    </source>
</evidence>
<accession>A0A9D4G6B3</accession>
<keyword evidence="4" id="KW-1185">Reference proteome</keyword>
<dbReference type="Proteomes" id="UP000828390">
    <property type="component" value="Unassembled WGS sequence"/>
</dbReference>
<sequence length="242" mass="26813">MADNSDSTVFSSGWKCLNLTFEDGSTSTASVEAIVYRSIITDKDPQAIQRLQEVWTEIHGNQTIVQIAAEENENQQCNIADTESQEETSDTEMPVVDESKDGINWKHEGVLLLISLYEAHKEKFASSAFSKKAVWNMIATKMKDQGYSVTGHQCSEKFKSLKNRYKDNRKKMAKSGRGRVTWRYYDIMEELLAGDPAVEPLKVVASANCAKDPAAKPPLPPNAKRPQISSPSANAVAIRAAI</sequence>
<feature type="region of interest" description="Disordered" evidence="1">
    <location>
        <begin position="212"/>
        <end position="234"/>
    </location>
</feature>
<comment type="caution">
    <text evidence="3">The sequence shown here is derived from an EMBL/GenBank/DDBJ whole genome shotgun (WGS) entry which is preliminary data.</text>
</comment>
<reference evidence="3" key="2">
    <citation type="submission" date="2020-11" db="EMBL/GenBank/DDBJ databases">
        <authorList>
            <person name="McCartney M.A."/>
            <person name="Auch B."/>
            <person name="Kono T."/>
            <person name="Mallez S."/>
            <person name="Becker A."/>
            <person name="Gohl D.M."/>
            <person name="Silverstein K.A.T."/>
            <person name="Koren S."/>
            <person name="Bechman K.B."/>
            <person name="Herman A."/>
            <person name="Abrahante J.E."/>
            <person name="Garbe J."/>
        </authorList>
    </citation>
    <scope>NUCLEOTIDE SEQUENCE</scope>
    <source>
        <strain evidence="3">Duluth1</strain>
        <tissue evidence="3">Whole animal</tissue>
    </source>
</reference>
<proteinExistence type="predicted"/>
<reference evidence="3" key="1">
    <citation type="journal article" date="2019" name="bioRxiv">
        <title>The Genome of the Zebra Mussel, Dreissena polymorpha: A Resource for Invasive Species Research.</title>
        <authorList>
            <person name="McCartney M.A."/>
            <person name="Auch B."/>
            <person name="Kono T."/>
            <person name="Mallez S."/>
            <person name="Zhang Y."/>
            <person name="Obille A."/>
            <person name="Becker A."/>
            <person name="Abrahante J.E."/>
            <person name="Garbe J."/>
            <person name="Badalamenti J.P."/>
            <person name="Herman A."/>
            <person name="Mangelson H."/>
            <person name="Liachko I."/>
            <person name="Sullivan S."/>
            <person name="Sone E.D."/>
            <person name="Koren S."/>
            <person name="Silverstein K.A.T."/>
            <person name="Beckman K.B."/>
            <person name="Gohl D.M."/>
        </authorList>
    </citation>
    <scope>NUCLEOTIDE SEQUENCE</scope>
    <source>
        <strain evidence="3">Duluth1</strain>
        <tissue evidence="3">Whole animal</tissue>
    </source>
</reference>
<dbReference type="EMBL" id="JAIWYP010000006">
    <property type="protein sequence ID" value="KAH3809370.1"/>
    <property type="molecule type" value="Genomic_DNA"/>
</dbReference>
<dbReference type="AlphaFoldDB" id="A0A9D4G6B3"/>
<evidence type="ECO:0000313" key="3">
    <source>
        <dbReference type="EMBL" id="KAH3809370.1"/>
    </source>
</evidence>
<organism evidence="3 4">
    <name type="scientific">Dreissena polymorpha</name>
    <name type="common">Zebra mussel</name>
    <name type="synonym">Mytilus polymorpha</name>
    <dbReference type="NCBI Taxonomy" id="45954"/>
    <lineage>
        <taxon>Eukaryota</taxon>
        <taxon>Metazoa</taxon>
        <taxon>Spiralia</taxon>
        <taxon>Lophotrochozoa</taxon>
        <taxon>Mollusca</taxon>
        <taxon>Bivalvia</taxon>
        <taxon>Autobranchia</taxon>
        <taxon>Heteroconchia</taxon>
        <taxon>Euheterodonta</taxon>
        <taxon>Imparidentia</taxon>
        <taxon>Neoheterodontei</taxon>
        <taxon>Myida</taxon>
        <taxon>Dreissenoidea</taxon>
        <taxon>Dreissenidae</taxon>
        <taxon>Dreissena</taxon>
    </lineage>
</organism>
<dbReference type="InterPro" id="IPR044822">
    <property type="entry name" value="Myb_DNA-bind_4"/>
</dbReference>
<dbReference type="PANTHER" id="PTHR47595">
    <property type="entry name" value="HEAT SHOCK 70 KDA PROTEIN 14"/>
    <property type="match status" value="1"/>
</dbReference>
<gene>
    <name evidence="3" type="ORF">DPMN_137733</name>
</gene>
<dbReference type="Pfam" id="PF13837">
    <property type="entry name" value="Myb_DNA-bind_4"/>
    <property type="match status" value="1"/>
</dbReference>
<name>A0A9D4G6B3_DREPO</name>
<dbReference type="Gene3D" id="1.10.10.60">
    <property type="entry name" value="Homeodomain-like"/>
    <property type="match status" value="1"/>
</dbReference>
<feature type="domain" description="Myb/SANT-like DNA-binding" evidence="2">
    <location>
        <begin position="104"/>
        <end position="191"/>
    </location>
</feature>
<protein>
    <recommendedName>
        <fullName evidence="2">Myb/SANT-like DNA-binding domain-containing protein</fullName>
    </recommendedName>
</protein>
<evidence type="ECO:0000259" key="2">
    <source>
        <dbReference type="Pfam" id="PF13837"/>
    </source>
</evidence>